<dbReference type="SUPFAM" id="SSF51445">
    <property type="entry name" value="(Trans)glycosidases"/>
    <property type="match status" value="1"/>
</dbReference>
<feature type="domain" description="Glycoside hydrolase family 2 immunoglobulin-like beta-sandwich" evidence="4">
    <location>
        <begin position="188"/>
        <end position="235"/>
    </location>
</feature>
<gene>
    <name evidence="9" type="ORF">FNY66_05620</name>
</gene>
<proteinExistence type="inferred from homology"/>
<dbReference type="RefSeq" id="WP_150310532.1">
    <property type="nucleotide sequence ID" value="NZ_VMSO01000005.1"/>
</dbReference>
<evidence type="ECO:0000259" key="6">
    <source>
        <dbReference type="Pfam" id="PF16355"/>
    </source>
</evidence>
<keyword evidence="2 9" id="KW-0378">Hydrolase</keyword>
<evidence type="ECO:0000259" key="7">
    <source>
        <dbReference type="Pfam" id="PF18565"/>
    </source>
</evidence>
<dbReference type="PANTHER" id="PTHR42732">
    <property type="entry name" value="BETA-GALACTOSIDASE"/>
    <property type="match status" value="1"/>
</dbReference>
<evidence type="ECO:0000256" key="1">
    <source>
        <dbReference type="ARBA" id="ARBA00007401"/>
    </source>
</evidence>
<dbReference type="Proteomes" id="UP000322025">
    <property type="component" value="Unassembled WGS sequence"/>
</dbReference>
<evidence type="ECO:0000259" key="8">
    <source>
        <dbReference type="Pfam" id="PF22666"/>
    </source>
</evidence>
<dbReference type="PANTHER" id="PTHR42732:SF1">
    <property type="entry name" value="BETA-MANNOSIDASE"/>
    <property type="match status" value="1"/>
</dbReference>
<protein>
    <submittedName>
        <fullName evidence="9">Glycoside hydrolase family 2 protein</fullName>
    </submittedName>
</protein>
<dbReference type="EMBL" id="VMSO01000005">
    <property type="protein sequence ID" value="KAA8501921.1"/>
    <property type="molecule type" value="Genomic_DNA"/>
</dbReference>
<dbReference type="GO" id="GO:0005975">
    <property type="term" value="P:carbohydrate metabolic process"/>
    <property type="evidence" value="ECO:0007669"/>
    <property type="project" value="InterPro"/>
</dbReference>
<sequence length="831" mass="93359">MRKLDFNRGWTYRRAREEGAGKEIRLPHDAMISEQRTEDSAGGINTGWFEGFDYIYEKEFDVPKEYEGQYVSFEFEGIYHNAEVYLNGKKAAFRPYGYSDFYVDAAGYLKYGEKNQIRVIARNADQPNSRWYSGAGIYRPVWMYTAPAGHILTNGIRIRTLSTDPAMIEVEIRTTCAGELNIQIMPLAEDGKAEPAVVTISEYTDGAAVIQAEIPDARLWSPDTPDLYRLRAEFSPEYQLPVETVSSDRDHDTEEITFGLRIVGWDTEKGFSINGKRVILRGACIHHDNGVLGACCYPEAEERKVRLLKENGYNAIRSAHNPCSKAMLEACDRLGMLVMDEFVDVWYIHKTEYDYVSYFEEWWKQDLKDMVRKDYNHPCVVMYSTGNEVSETAQPKGIHLTKKMTEYLHHLDRTRPVTCGVNIFFNFLSSIGFGVYSDKKAKKEAEKAEKNKAGGPNQKKKKAVGSQFFNDLAGMLGSGFMKTGATFYGCDVKTRDAFANMDIAGYNYGIKRYRHDLKKYPDRLILGSETFCSDAYEFWEMAKKNPRIIGDFVWAGIDYLGEVGVGSWEYSDYAPDFSHGPGWITAGSGRIDLTGKPLAEAGYTKTAFELTDRPVIAVRPVNHTDEKHSPSAWKMTNAVESWSWAGCEGKKAYVEVYARAAKIALFLNGRLIGSRELKNRCDTTFTVEYRPGRLEAAAYDAGGREISRSALETAGSETVLRAVPERKNVRPAGLCFIRLQYTDKAGTVKPLERGILRVNVTNGELLGLGNGCPYNEIGYCEDKTDTYFGEALAVVRAAEGTGARPVVVEVTDGKRTGLTEIEIEYSAADSE</sequence>
<feature type="domain" description="Glycoside hydrolase family 2" evidence="7">
    <location>
        <begin position="732"/>
        <end position="809"/>
    </location>
</feature>
<dbReference type="Pfam" id="PF22666">
    <property type="entry name" value="Glyco_hydro_2_N2"/>
    <property type="match status" value="1"/>
</dbReference>
<dbReference type="InterPro" id="IPR017853">
    <property type="entry name" value="GH"/>
</dbReference>
<dbReference type="InterPro" id="IPR036156">
    <property type="entry name" value="Beta-gal/glucu_dom_sf"/>
</dbReference>
<evidence type="ECO:0000259" key="5">
    <source>
        <dbReference type="Pfam" id="PF02836"/>
    </source>
</evidence>
<dbReference type="InterPro" id="IPR032311">
    <property type="entry name" value="DUF4982"/>
</dbReference>
<dbReference type="Gene3D" id="3.20.20.80">
    <property type="entry name" value="Glycosidases"/>
    <property type="match status" value="1"/>
</dbReference>
<keyword evidence="10" id="KW-1185">Reference proteome</keyword>
<dbReference type="InterPro" id="IPR013783">
    <property type="entry name" value="Ig-like_fold"/>
</dbReference>
<comment type="caution">
    <text evidence="9">The sequence shown here is derived from an EMBL/GenBank/DDBJ whole genome shotgun (WGS) entry which is preliminary data.</text>
</comment>
<dbReference type="SUPFAM" id="SSF49303">
    <property type="entry name" value="beta-Galactosidase/glucuronidase domain"/>
    <property type="match status" value="1"/>
</dbReference>
<dbReference type="PRINTS" id="PR00132">
    <property type="entry name" value="GLHYDRLASE2"/>
</dbReference>
<evidence type="ECO:0000256" key="3">
    <source>
        <dbReference type="ARBA" id="ARBA00023295"/>
    </source>
</evidence>
<dbReference type="OrthoDB" id="9762066at2"/>
<feature type="domain" description="Beta-mannosidase-like galactose-binding" evidence="8">
    <location>
        <begin position="45"/>
        <end position="124"/>
    </location>
</feature>
<dbReference type="Pfam" id="PF18565">
    <property type="entry name" value="Glyco_hydro2_C5"/>
    <property type="match status" value="1"/>
</dbReference>
<dbReference type="InterPro" id="IPR006102">
    <property type="entry name" value="Ig-like_GH2"/>
</dbReference>
<name>A0A5M9I2X9_9FIRM</name>
<comment type="similarity">
    <text evidence="1">Belongs to the glycosyl hydrolase 2 family.</text>
</comment>
<dbReference type="InterPro" id="IPR008979">
    <property type="entry name" value="Galactose-bd-like_sf"/>
</dbReference>
<evidence type="ECO:0000313" key="9">
    <source>
        <dbReference type="EMBL" id="KAA8501921.1"/>
    </source>
</evidence>
<dbReference type="Pfam" id="PF16355">
    <property type="entry name" value="DUF4982"/>
    <property type="match status" value="1"/>
</dbReference>
<dbReference type="Pfam" id="PF02836">
    <property type="entry name" value="Glyco_hydro_2_C"/>
    <property type="match status" value="1"/>
</dbReference>
<evidence type="ECO:0000313" key="10">
    <source>
        <dbReference type="Proteomes" id="UP000322025"/>
    </source>
</evidence>
<dbReference type="AlphaFoldDB" id="A0A5M9I2X9"/>
<dbReference type="InterPro" id="IPR006103">
    <property type="entry name" value="Glyco_hydro_2_cat"/>
</dbReference>
<evidence type="ECO:0000256" key="2">
    <source>
        <dbReference type="ARBA" id="ARBA00022801"/>
    </source>
</evidence>
<dbReference type="InterPro" id="IPR006101">
    <property type="entry name" value="Glyco_hydro_2"/>
</dbReference>
<dbReference type="Pfam" id="PF00703">
    <property type="entry name" value="Glyco_hydro_2"/>
    <property type="match status" value="1"/>
</dbReference>
<feature type="domain" description="DUF4982" evidence="6">
    <location>
        <begin position="649"/>
        <end position="706"/>
    </location>
</feature>
<accession>A0A5M9I2X9</accession>
<dbReference type="InterPro" id="IPR054593">
    <property type="entry name" value="Beta-mannosidase-like_N2"/>
</dbReference>
<dbReference type="GO" id="GO:0004553">
    <property type="term" value="F:hydrolase activity, hydrolyzing O-glycosyl compounds"/>
    <property type="evidence" value="ECO:0007669"/>
    <property type="project" value="InterPro"/>
</dbReference>
<dbReference type="InterPro" id="IPR040605">
    <property type="entry name" value="Glyco_hydro2_dom5"/>
</dbReference>
<dbReference type="SUPFAM" id="SSF49785">
    <property type="entry name" value="Galactose-binding domain-like"/>
    <property type="match status" value="1"/>
</dbReference>
<dbReference type="InterPro" id="IPR051913">
    <property type="entry name" value="GH2_Domain-Containing"/>
</dbReference>
<keyword evidence="3" id="KW-0326">Glycosidase</keyword>
<reference evidence="9 10" key="1">
    <citation type="submission" date="2019-07" db="EMBL/GenBank/DDBJ databases">
        <authorList>
            <person name="Wongkuna S."/>
            <person name="Scaria J."/>
        </authorList>
    </citation>
    <scope>NUCLEOTIDE SEQUENCE [LARGE SCALE GENOMIC DNA]</scope>
    <source>
        <strain evidence="9 10">SW178</strain>
    </source>
</reference>
<feature type="domain" description="Glycoside hydrolase family 2 catalytic" evidence="5">
    <location>
        <begin position="268"/>
        <end position="462"/>
    </location>
</feature>
<dbReference type="Gene3D" id="2.60.120.260">
    <property type="entry name" value="Galactose-binding domain-like"/>
    <property type="match status" value="1"/>
</dbReference>
<evidence type="ECO:0000259" key="4">
    <source>
        <dbReference type="Pfam" id="PF00703"/>
    </source>
</evidence>
<organism evidence="9 10">
    <name type="scientific">Mediterraneibacter catenae</name>
    <dbReference type="NCBI Taxonomy" id="2594882"/>
    <lineage>
        <taxon>Bacteria</taxon>
        <taxon>Bacillati</taxon>
        <taxon>Bacillota</taxon>
        <taxon>Clostridia</taxon>
        <taxon>Lachnospirales</taxon>
        <taxon>Lachnospiraceae</taxon>
        <taxon>Mediterraneibacter</taxon>
    </lineage>
</organism>
<dbReference type="Gene3D" id="2.60.40.10">
    <property type="entry name" value="Immunoglobulins"/>
    <property type="match status" value="3"/>
</dbReference>